<evidence type="ECO:0000256" key="3">
    <source>
        <dbReference type="ARBA" id="ARBA00012438"/>
    </source>
</evidence>
<evidence type="ECO:0000259" key="16">
    <source>
        <dbReference type="PROSITE" id="PS50885"/>
    </source>
</evidence>
<dbReference type="CDD" id="cd06225">
    <property type="entry name" value="HAMP"/>
    <property type="match status" value="1"/>
</dbReference>
<proteinExistence type="predicted"/>
<dbReference type="SUPFAM" id="SSF158472">
    <property type="entry name" value="HAMP domain-like"/>
    <property type="match status" value="1"/>
</dbReference>
<keyword evidence="10" id="KW-0067">ATP-binding</keyword>
<evidence type="ECO:0000256" key="14">
    <source>
        <dbReference type="SAM" id="Phobius"/>
    </source>
</evidence>
<dbReference type="PRINTS" id="PR00344">
    <property type="entry name" value="BCTRLSENSOR"/>
</dbReference>
<dbReference type="SMART" id="SM00388">
    <property type="entry name" value="HisKA"/>
    <property type="match status" value="1"/>
</dbReference>
<dbReference type="EC" id="2.7.13.3" evidence="3"/>
<dbReference type="Pfam" id="PF02518">
    <property type="entry name" value="HATPase_c"/>
    <property type="match status" value="1"/>
</dbReference>
<feature type="domain" description="Histidine kinase" evidence="15">
    <location>
        <begin position="238"/>
        <end position="453"/>
    </location>
</feature>
<dbReference type="Gene3D" id="3.30.565.10">
    <property type="entry name" value="Histidine kinase-like ATPase, C-terminal domain"/>
    <property type="match status" value="1"/>
</dbReference>
<gene>
    <name evidence="17" type="ORF">FYC62_16820</name>
</gene>
<evidence type="ECO:0000256" key="13">
    <source>
        <dbReference type="ARBA" id="ARBA00023136"/>
    </source>
</evidence>
<accession>A0A5C0VLY0</accession>
<dbReference type="SUPFAM" id="SSF47384">
    <property type="entry name" value="Homodimeric domain of signal transducing histidine kinase"/>
    <property type="match status" value="1"/>
</dbReference>
<organism evidence="17 18">
    <name type="scientific">Pedobacter aquae</name>
    <dbReference type="NCBI Taxonomy" id="2605747"/>
    <lineage>
        <taxon>Bacteria</taxon>
        <taxon>Pseudomonadati</taxon>
        <taxon>Bacteroidota</taxon>
        <taxon>Sphingobacteriia</taxon>
        <taxon>Sphingobacteriales</taxon>
        <taxon>Sphingobacteriaceae</taxon>
        <taxon>Pedobacter</taxon>
    </lineage>
</organism>
<dbReference type="Gene3D" id="1.10.287.130">
    <property type="match status" value="1"/>
</dbReference>
<keyword evidence="11 14" id="KW-1133">Transmembrane helix</keyword>
<keyword evidence="7 14" id="KW-0812">Transmembrane</keyword>
<keyword evidence="18" id="KW-1185">Reference proteome</keyword>
<evidence type="ECO:0000259" key="15">
    <source>
        <dbReference type="PROSITE" id="PS50109"/>
    </source>
</evidence>
<protein>
    <recommendedName>
        <fullName evidence="3">histidine kinase</fullName>
        <ecNumber evidence="3">2.7.13.3</ecNumber>
    </recommendedName>
</protein>
<dbReference type="GO" id="GO:0000155">
    <property type="term" value="F:phosphorelay sensor kinase activity"/>
    <property type="evidence" value="ECO:0007669"/>
    <property type="project" value="InterPro"/>
</dbReference>
<comment type="catalytic activity">
    <reaction evidence="1">
        <text>ATP + protein L-histidine = ADP + protein N-phospho-L-histidine.</text>
        <dbReference type="EC" id="2.7.13.3"/>
    </reaction>
</comment>
<evidence type="ECO:0000256" key="4">
    <source>
        <dbReference type="ARBA" id="ARBA00022475"/>
    </source>
</evidence>
<dbReference type="InterPro" id="IPR050398">
    <property type="entry name" value="HssS/ArlS-like"/>
</dbReference>
<evidence type="ECO:0000313" key="18">
    <source>
        <dbReference type="Proteomes" id="UP000323653"/>
    </source>
</evidence>
<dbReference type="InterPro" id="IPR036890">
    <property type="entry name" value="HATPase_C_sf"/>
</dbReference>
<dbReference type="PROSITE" id="PS50109">
    <property type="entry name" value="HIS_KIN"/>
    <property type="match status" value="1"/>
</dbReference>
<dbReference type="InterPro" id="IPR003660">
    <property type="entry name" value="HAMP_dom"/>
</dbReference>
<dbReference type="Gene3D" id="6.10.340.10">
    <property type="match status" value="1"/>
</dbReference>
<evidence type="ECO:0000256" key="12">
    <source>
        <dbReference type="ARBA" id="ARBA00023012"/>
    </source>
</evidence>
<feature type="transmembrane region" description="Helical" evidence="14">
    <location>
        <begin position="6"/>
        <end position="29"/>
    </location>
</feature>
<dbReference type="InterPro" id="IPR005467">
    <property type="entry name" value="His_kinase_dom"/>
</dbReference>
<keyword evidence="5" id="KW-0597">Phosphoprotein</keyword>
<dbReference type="CDD" id="cd00082">
    <property type="entry name" value="HisKA"/>
    <property type="match status" value="1"/>
</dbReference>
<evidence type="ECO:0000256" key="6">
    <source>
        <dbReference type="ARBA" id="ARBA00022679"/>
    </source>
</evidence>
<dbReference type="InterPro" id="IPR003661">
    <property type="entry name" value="HisK_dim/P_dom"/>
</dbReference>
<evidence type="ECO:0000256" key="10">
    <source>
        <dbReference type="ARBA" id="ARBA00022840"/>
    </source>
</evidence>
<evidence type="ECO:0000256" key="11">
    <source>
        <dbReference type="ARBA" id="ARBA00022989"/>
    </source>
</evidence>
<dbReference type="EMBL" id="CP043329">
    <property type="protein sequence ID" value="QEK53157.1"/>
    <property type="molecule type" value="Genomic_DNA"/>
</dbReference>
<comment type="subcellular location">
    <subcellularLocation>
        <location evidence="2">Cell membrane</location>
        <topology evidence="2">Multi-pass membrane protein</topology>
    </subcellularLocation>
</comment>
<dbReference type="SUPFAM" id="SSF55874">
    <property type="entry name" value="ATPase domain of HSP90 chaperone/DNA topoisomerase II/histidine kinase"/>
    <property type="match status" value="1"/>
</dbReference>
<keyword evidence="12" id="KW-0902">Two-component regulatory system</keyword>
<dbReference type="Pfam" id="PF00672">
    <property type="entry name" value="HAMP"/>
    <property type="match status" value="1"/>
</dbReference>
<keyword evidence="4" id="KW-1003">Cell membrane</keyword>
<name>A0A5C0VLY0_9SPHI</name>
<dbReference type="InterPro" id="IPR004358">
    <property type="entry name" value="Sig_transdc_His_kin-like_C"/>
</dbReference>
<evidence type="ECO:0000256" key="7">
    <source>
        <dbReference type="ARBA" id="ARBA00022692"/>
    </source>
</evidence>
<keyword evidence="13 14" id="KW-0472">Membrane</keyword>
<dbReference type="PANTHER" id="PTHR45528">
    <property type="entry name" value="SENSOR HISTIDINE KINASE CPXA"/>
    <property type="match status" value="1"/>
</dbReference>
<evidence type="ECO:0000256" key="5">
    <source>
        <dbReference type="ARBA" id="ARBA00022553"/>
    </source>
</evidence>
<feature type="transmembrane region" description="Helical" evidence="14">
    <location>
        <begin position="154"/>
        <end position="176"/>
    </location>
</feature>
<dbReference type="Pfam" id="PF00512">
    <property type="entry name" value="HisKA"/>
    <property type="match status" value="1"/>
</dbReference>
<dbReference type="GO" id="GO:0005886">
    <property type="term" value="C:plasma membrane"/>
    <property type="evidence" value="ECO:0007669"/>
    <property type="project" value="UniProtKB-SubCell"/>
</dbReference>
<feature type="domain" description="HAMP" evidence="16">
    <location>
        <begin position="176"/>
        <end position="230"/>
    </location>
</feature>
<dbReference type="PROSITE" id="PS50885">
    <property type="entry name" value="HAMP"/>
    <property type="match status" value="1"/>
</dbReference>
<dbReference type="AlphaFoldDB" id="A0A5C0VLY0"/>
<keyword evidence="9 17" id="KW-0418">Kinase</keyword>
<dbReference type="KEGG" id="pej:FYC62_16820"/>
<evidence type="ECO:0000256" key="9">
    <source>
        <dbReference type="ARBA" id="ARBA00022777"/>
    </source>
</evidence>
<sequence length="453" mass="51483">MSFKQQITLAFTGLTALIFLMIGLMMYFLTEKYTRQEYFTRLKLRSEVAAKAVFGADKLSNNIYQEVRKQHLQALPNEKEHIIKVENGKPILDADANLPSVLIRKVIQSNYAEYTQYGTYFVATLYRNSPNETYIVAISATDPVGKQDLQRLKFILLFCFLVMSLLSYFIGNWFAIRFTAPISKMITKVNNISAYNLDLRLDPSKKAKGEMEKLAITFNNMLDRLETAFQIQNNFVSNASHELRTPLTAILGAAELALMNPQGDNKEALELVYKQASRLNDIINGLLKLAQSGYNYKKQLNDVIRLDELLLSIIEDLNVTNPDNRVQLDFSELPEQASDLALFGTEPLLRLAINNIIQNACKYSDNKPVLVKLSTKKDKICILVSDQGIGIPQKDLEHIFELFFRASNHGDRMGFGLGLPLSYRIFKVHQAILDIQSVESKGTDVYVYFNKKT</sequence>
<dbReference type="SMART" id="SM00304">
    <property type="entry name" value="HAMP"/>
    <property type="match status" value="1"/>
</dbReference>
<keyword evidence="8" id="KW-0547">Nucleotide-binding</keyword>
<dbReference type="CDD" id="cd00075">
    <property type="entry name" value="HATPase"/>
    <property type="match status" value="1"/>
</dbReference>
<dbReference type="SMART" id="SM00387">
    <property type="entry name" value="HATPase_c"/>
    <property type="match status" value="1"/>
</dbReference>
<keyword evidence="6" id="KW-0808">Transferase</keyword>
<reference evidence="17 18" key="1">
    <citation type="submission" date="2019-08" db="EMBL/GenBank/DDBJ databases">
        <title>Pedobacter sp. nov., isolated from Han river, South Korea.</title>
        <authorList>
            <person name="Lee D.-H."/>
            <person name="Kim Y.-S."/>
            <person name="Hwang E.-M."/>
            <person name="Le Tran T.C."/>
            <person name="Cha C.-J."/>
        </authorList>
    </citation>
    <scope>NUCLEOTIDE SEQUENCE [LARGE SCALE GENOMIC DNA]</scope>
    <source>
        <strain evidence="17 18">CJ43</strain>
    </source>
</reference>
<evidence type="ECO:0000313" key="17">
    <source>
        <dbReference type="EMBL" id="QEK53157.1"/>
    </source>
</evidence>
<dbReference type="InterPro" id="IPR036097">
    <property type="entry name" value="HisK_dim/P_sf"/>
</dbReference>
<evidence type="ECO:0000256" key="1">
    <source>
        <dbReference type="ARBA" id="ARBA00000085"/>
    </source>
</evidence>
<dbReference type="Proteomes" id="UP000323653">
    <property type="component" value="Chromosome"/>
</dbReference>
<dbReference type="InterPro" id="IPR003594">
    <property type="entry name" value="HATPase_dom"/>
</dbReference>
<evidence type="ECO:0000256" key="8">
    <source>
        <dbReference type="ARBA" id="ARBA00022741"/>
    </source>
</evidence>
<evidence type="ECO:0000256" key="2">
    <source>
        <dbReference type="ARBA" id="ARBA00004651"/>
    </source>
</evidence>
<dbReference type="GO" id="GO:0005524">
    <property type="term" value="F:ATP binding"/>
    <property type="evidence" value="ECO:0007669"/>
    <property type="project" value="UniProtKB-KW"/>
</dbReference>
<dbReference type="RefSeq" id="WP_149075782.1">
    <property type="nucleotide sequence ID" value="NZ_CP043329.1"/>
</dbReference>
<dbReference type="PANTHER" id="PTHR45528:SF1">
    <property type="entry name" value="SENSOR HISTIDINE KINASE CPXA"/>
    <property type="match status" value="1"/>
</dbReference>